<keyword evidence="2" id="KW-0472">Membrane</keyword>
<protein>
    <submittedName>
        <fullName evidence="3">Uncharacterized protein</fullName>
    </submittedName>
</protein>
<feature type="region of interest" description="Disordered" evidence="1">
    <location>
        <begin position="194"/>
        <end position="235"/>
    </location>
</feature>
<organism evidence="3 4">
    <name type="scientific">Bemisia tabaci</name>
    <name type="common">Sweetpotato whitefly</name>
    <name type="synonym">Aleurodes tabaci</name>
    <dbReference type="NCBI Taxonomy" id="7038"/>
    <lineage>
        <taxon>Eukaryota</taxon>
        <taxon>Metazoa</taxon>
        <taxon>Ecdysozoa</taxon>
        <taxon>Arthropoda</taxon>
        <taxon>Hexapoda</taxon>
        <taxon>Insecta</taxon>
        <taxon>Pterygota</taxon>
        <taxon>Neoptera</taxon>
        <taxon>Paraneoptera</taxon>
        <taxon>Hemiptera</taxon>
        <taxon>Sternorrhyncha</taxon>
        <taxon>Aleyrodoidea</taxon>
        <taxon>Aleyrodidae</taxon>
        <taxon>Aleyrodinae</taxon>
        <taxon>Bemisia</taxon>
    </lineage>
</organism>
<sequence length="235" mass="26227">MKKDDSYDPGVDLECLCKDPPEVRLPCYVPVSRPCAPPLTRVIQQSTDPNPEARCQEKYSDGFINKCCSFLCLLLIGAIFFAFLKLLDQRFLLHCYECQGPESGPCGHPPRPNTSSFLANRVLCLGKVCVARCEGGRSRIVTRGCEDFEMAVSSNRTALAGNTDLKQAGWCNDIFETGACNAYEDVCKYYRPPGRTRQGKGKGRRRNYTDYSRRGGSQQPWIQQPPPGGNSTRRP</sequence>
<feature type="compositionally biased region" description="Basic residues" evidence="1">
    <location>
        <begin position="197"/>
        <end position="206"/>
    </location>
</feature>
<evidence type="ECO:0000256" key="2">
    <source>
        <dbReference type="SAM" id="Phobius"/>
    </source>
</evidence>
<gene>
    <name evidence="3" type="ORF">BEMITA_LOCUS10833</name>
</gene>
<reference evidence="3" key="1">
    <citation type="submission" date="2021-12" db="EMBL/GenBank/DDBJ databases">
        <authorList>
            <person name="King R."/>
        </authorList>
    </citation>
    <scope>NUCLEOTIDE SEQUENCE</scope>
</reference>
<feature type="transmembrane region" description="Helical" evidence="2">
    <location>
        <begin position="63"/>
        <end position="84"/>
    </location>
</feature>
<proteinExistence type="predicted"/>
<evidence type="ECO:0000313" key="3">
    <source>
        <dbReference type="EMBL" id="CAH0774492.1"/>
    </source>
</evidence>
<name>A0A9P0G5Q1_BEMTA</name>
<dbReference type="Proteomes" id="UP001152759">
    <property type="component" value="Chromosome 6"/>
</dbReference>
<accession>A0A9P0G5Q1</accession>
<dbReference type="EMBL" id="OU963867">
    <property type="protein sequence ID" value="CAH0774492.1"/>
    <property type="molecule type" value="Genomic_DNA"/>
</dbReference>
<dbReference type="AlphaFoldDB" id="A0A9P0G5Q1"/>
<evidence type="ECO:0000313" key="4">
    <source>
        <dbReference type="Proteomes" id="UP001152759"/>
    </source>
</evidence>
<keyword evidence="2" id="KW-1133">Transmembrane helix</keyword>
<evidence type="ECO:0000256" key="1">
    <source>
        <dbReference type="SAM" id="MobiDB-lite"/>
    </source>
</evidence>
<keyword evidence="2" id="KW-0812">Transmembrane</keyword>
<keyword evidence="4" id="KW-1185">Reference proteome</keyword>